<accession>A0ABT9AYK5</accession>
<evidence type="ECO:0000313" key="2">
    <source>
        <dbReference type="Proteomes" id="UP001233314"/>
    </source>
</evidence>
<dbReference type="Proteomes" id="UP001233314">
    <property type="component" value="Unassembled WGS sequence"/>
</dbReference>
<name>A0ABT9AYK5_9ACTN</name>
<gene>
    <name evidence="1" type="ORF">Q5722_03895</name>
</gene>
<dbReference type="RefSeq" id="WP_305026902.1">
    <property type="nucleotide sequence ID" value="NZ_JAUQTA010000001.1"/>
</dbReference>
<sequence length="83" mass="8789">MSTPTENETVETVAEEQKPLLRVISPNATPEEIAVLTAVFAAMGSGGAAPVTKRPSNWASPARRVRRTLPHGLGGWKASALPR</sequence>
<proteinExistence type="predicted"/>
<organism evidence="1 2">
    <name type="scientific">Nocardioides jiangxiensis</name>
    <dbReference type="NCBI Taxonomy" id="3064524"/>
    <lineage>
        <taxon>Bacteria</taxon>
        <taxon>Bacillati</taxon>
        <taxon>Actinomycetota</taxon>
        <taxon>Actinomycetes</taxon>
        <taxon>Propionibacteriales</taxon>
        <taxon>Nocardioidaceae</taxon>
        <taxon>Nocardioides</taxon>
    </lineage>
</organism>
<comment type="caution">
    <text evidence="1">The sequence shown here is derived from an EMBL/GenBank/DDBJ whole genome shotgun (WGS) entry which is preliminary data.</text>
</comment>
<evidence type="ECO:0000313" key="1">
    <source>
        <dbReference type="EMBL" id="MDO7867505.1"/>
    </source>
</evidence>
<dbReference type="EMBL" id="JAUQTA010000001">
    <property type="protein sequence ID" value="MDO7867505.1"/>
    <property type="molecule type" value="Genomic_DNA"/>
</dbReference>
<dbReference type="Pfam" id="PF13822">
    <property type="entry name" value="ACC_epsilon"/>
    <property type="match status" value="1"/>
</dbReference>
<dbReference type="InterPro" id="IPR032716">
    <property type="entry name" value="ACC_epsilon"/>
</dbReference>
<reference evidence="1 2" key="1">
    <citation type="submission" date="2023-07" db="EMBL/GenBank/DDBJ databases">
        <title>Nocardioides sp. nov WY-20 isolated from soil.</title>
        <authorList>
            <person name="Liu B."/>
            <person name="Wan Y."/>
        </authorList>
    </citation>
    <scope>NUCLEOTIDE SEQUENCE [LARGE SCALE GENOMIC DNA]</scope>
    <source>
        <strain evidence="1 2">WY-20</strain>
    </source>
</reference>
<protein>
    <submittedName>
        <fullName evidence="1">Acyl-CoA carboxylase subunit epsilon</fullName>
    </submittedName>
</protein>
<keyword evidence="2" id="KW-1185">Reference proteome</keyword>